<comment type="subcellular location">
    <subcellularLocation>
        <location evidence="1">Nucleus</location>
    </subcellularLocation>
</comment>
<organism evidence="7 8">
    <name type="scientific">Amorphotheca resinae ATCC 22711</name>
    <dbReference type="NCBI Taxonomy" id="857342"/>
    <lineage>
        <taxon>Eukaryota</taxon>
        <taxon>Fungi</taxon>
        <taxon>Dikarya</taxon>
        <taxon>Ascomycota</taxon>
        <taxon>Pezizomycotina</taxon>
        <taxon>Leotiomycetes</taxon>
        <taxon>Helotiales</taxon>
        <taxon>Amorphothecaceae</taxon>
        <taxon>Amorphotheca</taxon>
    </lineage>
</organism>
<dbReference type="GO" id="GO:0008380">
    <property type="term" value="P:RNA splicing"/>
    <property type="evidence" value="ECO:0007669"/>
    <property type="project" value="UniProtKB-KW"/>
</dbReference>
<dbReference type="InterPro" id="IPR047313">
    <property type="entry name" value="SMN_C"/>
</dbReference>
<dbReference type="InParanoid" id="A0A2T3BCR7"/>
<name>A0A2T3BCR7_AMORE</name>
<evidence type="ECO:0000256" key="5">
    <source>
        <dbReference type="ARBA" id="ARBA00023242"/>
    </source>
</evidence>
<reference evidence="7 8" key="1">
    <citation type="journal article" date="2018" name="New Phytol.">
        <title>Comparative genomics and transcriptomics depict ericoid mycorrhizal fungi as versatile saprotrophs and plant mutualists.</title>
        <authorList>
            <person name="Martino E."/>
            <person name="Morin E."/>
            <person name="Grelet G.A."/>
            <person name="Kuo A."/>
            <person name="Kohler A."/>
            <person name="Daghino S."/>
            <person name="Barry K.W."/>
            <person name="Cichocki N."/>
            <person name="Clum A."/>
            <person name="Dockter R.B."/>
            <person name="Hainaut M."/>
            <person name="Kuo R.C."/>
            <person name="LaButti K."/>
            <person name="Lindahl B.D."/>
            <person name="Lindquist E.A."/>
            <person name="Lipzen A."/>
            <person name="Khouja H.R."/>
            <person name="Magnuson J."/>
            <person name="Murat C."/>
            <person name="Ohm R.A."/>
            <person name="Singer S.W."/>
            <person name="Spatafora J.W."/>
            <person name="Wang M."/>
            <person name="Veneault-Fourrey C."/>
            <person name="Henrissat B."/>
            <person name="Grigoriev I.V."/>
            <person name="Martin F.M."/>
            <person name="Perotto S."/>
        </authorList>
    </citation>
    <scope>NUCLEOTIDE SEQUENCE [LARGE SCALE GENOMIC DNA]</scope>
    <source>
        <strain evidence="7 8">ATCC 22711</strain>
    </source>
</reference>
<dbReference type="RefSeq" id="XP_024724724.1">
    <property type="nucleotide sequence ID" value="XM_024867208.1"/>
</dbReference>
<evidence type="ECO:0000256" key="3">
    <source>
        <dbReference type="ARBA" id="ARBA00022664"/>
    </source>
</evidence>
<sequence>MASNDMSHTEIWDDSLLVDSWNEALEEYKYYHSIHARGEKVEDVLKEAENQSDRDREEAEHEEGEASDQQVPDPHAKKSLSGGTADPTAVPPDDGPRVENSRHAVSNQASDSVPPKGPALPKHLIGQVHDESLKNLLMSWYYAGYYTGLYEGQQQGAASKQA</sequence>
<keyword evidence="5" id="KW-0539">Nucleus</keyword>
<dbReference type="PANTHER" id="PTHR39267:SF1">
    <property type="entry name" value="SURVIVAL MOTOR NEURON PROTEIN"/>
    <property type="match status" value="1"/>
</dbReference>
<dbReference type="AlphaFoldDB" id="A0A2T3BCR7"/>
<dbReference type="Pfam" id="PF20635">
    <property type="entry name" value="SMN_YG-box"/>
    <property type="match status" value="1"/>
</dbReference>
<dbReference type="Proteomes" id="UP000241818">
    <property type="component" value="Unassembled WGS sequence"/>
</dbReference>
<evidence type="ECO:0000256" key="1">
    <source>
        <dbReference type="ARBA" id="ARBA00004123"/>
    </source>
</evidence>
<feature type="compositionally biased region" description="Basic and acidic residues" evidence="6">
    <location>
        <begin position="39"/>
        <end position="59"/>
    </location>
</feature>
<keyword evidence="3" id="KW-0507">mRNA processing</keyword>
<protein>
    <submittedName>
        <fullName evidence="7">Uncharacterized protein</fullName>
    </submittedName>
</protein>
<dbReference type="CDD" id="cd22852">
    <property type="entry name" value="SMN_C"/>
    <property type="match status" value="1"/>
</dbReference>
<accession>A0A2T3BCR7</accession>
<dbReference type="OrthoDB" id="197400at2759"/>
<comment type="similarity">
    <text evidence="2">Belongs to the SMN family.</text>
</comment>
<dbReference type="GO" id="GO:0006397">
    <property type="term" value="P:mRNA processing"/>
    <property type="evidence" value="ECO:0007669"/>
    <property type="project" value="UniProtKB-KW"/>
</dbReference>
<dbReference type="EMBL" id="KZ679006">
    <property type="protein sequence ID" value="PSS27199.1"/>
    <property type="molecule type" value="Genomic_DNA"/>
</dbReference>
<evidence type="ECO:0000313" key="8">
    <source>
        <dbReference type="Proteomes" id="UP000241818"/>
    </source>
</evidence>
<gene>
    <name evidence="7" type="ORF">M430DRAFT_38003</name>
</gene>
<dbReference type="GO" id="GO:0005634">
    <property type="term" value="C:nucleus"/>
    <property type="evidence" value="ECO:0007669"/>
    <property type="project" value="UniProtKB-SubCell"/>
</dbReference>
<dbReference type="STRING" id="857342.A0A2T3BCR7"/>
<proteinExistence type="inferred from homology"/>
<dbReference type="CDD" id="cd22851">
    <property type="entry name" value="SMN_N"/>
    <property type="match status" value="1"/>
</dbReference>
<evidence type="ECO:0000256" key="2">
    <source>
        <dbReference type="ARBA" id="ARBA00005371"/>
    </source>
</evidence>
<evidence type="ECO:0000313" key="7">
    <source>
        <dbReference type="EMBL" id="PSS27199.1"/>
    </source>
</evidence>
<dbReference type="GeneID" id="36575289"/>
<feature type="region of interest" description="Disordered" evidence="6">
    <location>
        <begin position="39"/>
        <end position="123"/>
    </location>
</feature>
<evidence type="ECO:0000256" key="4">
    <source>
        <dbReference type="ARBA" id="ARBA00023187"/>
    </source>
</evidence>
<dbReference type="PANTHER" id="PTHR39267">
    <property type="entry name" value="SURVIVAL MOTOR NEURON-LIKE PROTEIN 1"/>
    <property type="match status" value="1"/>
</dbReference>
<keyword evidence="4" id="KW-0508">mRNA splicing</keyword>
<evidence type="ECO:0000256" key="6">
    <source>
        <dbReference type="SAM" id="MobiDB-lite"/>
    </source>
</evidence>
<dbReference type="InterPro" id="IPR040424">
    <property type="entry name" value="Smn1"/>
</dbReference>
<keyword evidence="8" id="KW-1185">Reference proteome</keyword>